<dbReference type="KEGG" id="hja:BST95_03155"/>
<evidence type="ECO:0000256" key="2">
    <source>
        <dbReference type="SAM" id="MobiDB-lite"/>
    </source>
</evidence>
<keyword evidence="6" id="KW-1185">Reference proteome</keyword>
<dbReference type="InterPro" id="IPR036680">
    <property type="entry name" value="SPOR-like_sf"/>
</dbReference>
<dbReference type="EMBL" id="PKUR01000003">
    <property type="protein sequence ID" value="PLW85301.1"/>
    <property type="molecule type" value="Genomic_DNA"/>
</dbReference>
<feature type="transmembrane region" description="Helical" evidence="3">
    <location>
        <begin position="169"/>
        <end position="190"/>
    </location>
</feature>
<feature type="compositionally biased region" description="Low complexity" evidence="2">
    <location>
        <begin position="276"/>
        <end position="293"/>
    </location>
</feature>
<evidence type="ECO:0000256" key="1">
    <source>
        <dbReference type="SAM" id="Coils"/>
    </source>
</evidence>
<organism evidence="5 6">
    <name type="scientific">Halioglobus japonicus</name>
    <dbReference type="NCBI Taxonomy" id="930805"/>
    <lineage>
        <taxon>Bacteria</taxon>
        <taxon>Pseudomonadati</taxon>
        <taxon>Pseudomonadota</taxon>
        <taxon>Gammaproteobacteria</taxon>
        <taxon>Cellvibrionales</taxon>
        <taxon>Halieaceae</taxon>
        <taxon>Halioglobus</taxon>
    </lineage>
</organism>
<dbReference type="RefSeq" id="WP_084198129.1">
    <property type="nucleotide sequence ID" value="NZ_BMYL01000007.1"/>
</dbReference>
<comment type="caution">
    <text evidence="5">The sequence shown here is derived from an EMBL/GenBank/DDBJ whole genome shotgun (WGS) entry which is preliminary data.</text>
</comment>
<proteinExistence type="predicted"/>
<dbReference type="GO" id="GO:0042834">
    <property type="term" value="F:peptidoglycan binding"/>
    <property type="evidence" value="ECO:0007669"/>
    <property type="project" value="InterPro"/>
</dbReference>
<dbReference type="Gene3D" id="3.30.70.1070">
    <property type="entry name" value="Sporulation related repeat"/>
    <property type="match status" value="1"/>
</dbReference>
<feature type="compositionally biased region" description="Acidic residues" evidence="2">
    <location>
        <begin position="31"/>
        <end position="42"/>
    </location>
</feature>
<dbReference type="SUPFAM" id="SSF110997">
    <property type="entry name" value="Sporulation related repeat"/>
    <property type="match status" value="1"/>
</dbReference>
<feature type="region of interest" description="Disordered" evidence="2">
    <location>
        <begin position="261"/>
        <end position="303"/>
    </location>
</feature>
<evidence type="ECO:0000313" key="5">
    <source>
        <dbReference type="EMBL" id="PLW85301.1"/>
    </source>
</evidence>
<evidence type="ECO:0000256" key="3">
    <source>
        <dbReference type="SAM" id="Phobius"/>
    </source>
</evidence>
<feature type="region of interest" description="Disordered" evidence="2">
    <location>
        <begin position="126"/>
        <end position="150"/>
    </location>
</feature>
<feature type="compositionally biased region" description="Acidic residues" evidence="2">
    <location>
        <begin position="82"/>
        <end position="109"/>
    </location>
</feature>
<dbReference type="AlphaFoldDB" id="A0AAP8MCI7"/>
<keyword evidence="3" id="KW-1133">Transmembrane helix</keyword>
<sequence>MNNDKDRQEEQLDLDVGNEQGWTPGERLFDDFDDSDAPDDDRDTDHTAMFDSAAAEDDLEEDEPDYFDDLPEDQHDAPQVEDSWENAASEEETWDAESTEEDDPWDEEDRLQTVEQTTAEAPVAEPVTKPLPPVTRLESEQPEWDPRDDELDEGTEYYEEEEREITLPLGLILVGLVALVLLGAGGYGVMQQRAEMQEEIRRLQSNLATAANPNEVAETRANNEALVALNADLEAELDLVNAENRSLQAIVTGLEKQLAAQQDAMTKPEPAPPAKPVAATKPAPKPVARNTSPSPKPAAPTPTLAVESGTWFVNFGSYSQEQTAQGWARRLQPGAGKVVVVTGEKSGRTFYRVRVINLSDKAQADATARTLEARYDLPKLWVGQSS</sequence>
<evidence type="ECO:0000313" key="6">
    <source>
        <dbReference type="Proteomes" id="UP000235162"/>
    </source>
</evidence>
<gene>
    <name evidence="5" type="ORF">C0029_11725</name>
</gene>
<keyword evidence="1" id="KW-0175">Coiled coil</keyword>
<feature type="compositionally biased region" description="Acidic residues" evidence="2">
    <location>
        <begin position="54"/>
        <end position="71"/>
    </location>
</feature>
<dbReference type="Proteomes" id="UP000235162">
    <property type="component" value="Unassembled WGS sequence"/>
</dbReference>
<dbReference type="PROSITE" id="PS51724">
    <property type="entry name" value="SPOR"/>
    <property type="match status" value="1"/>
</dbReference>
<accession>A0AAP8MCI7</accession>
<feature type="compositionally biased region" description="Acidic residues" evidence="2">
    <location>
        <begin position="140"/>
        <end position="150"/>
    </location>
</feature>
<feature type="domain" description="SPOR" evidence="4">
    <location>
        <begin position="305"/>
        <end position="384"/>
    </location>
</feature>
<reference evidence="5 6" key="1">
    <citation type="submission" date="2018-01" db="EMBL/GenBank/DDBJ databases">
        <title>The draft genome sequence of Halioglobus japonicus S1-36.</title>
        <authorList>
            <person name="Du Z.-J."/>
            <person name="Shi M.-J."/>
        </authorList>
    </citation>
    <scope>NUCLEOTIDE SEQUENCE [LARGE SCALE GENOMIC DNA]</scope>
    <source>
        <strain evidence="5 6">S1-36</strain>
    </source>
</reference>
<dbReference type="Pfam" id="PF05036">
    <property type="entry name" value="SPOR"/>
    <property type="match status" value="1"/>
</dbReference>
<feature type="compositionally biased region" description="Basic and acidic residues" evidence="2">
    <location>
        <begin position="1"/>
        <end position="10"/>
    </location>
</feature>
<evidence type="ECO:0000259" key="4">
    <source>
        <dbReference type="PROSITE" id="PS51724"/>
    </source>
</evidence>
<keyword evidence="3" id="KW-0812">Transmembrane</keyword>
<dbReference type="InterPro" id="IPR007730">
    <property type="entry name" value="SPOR-like_dom"/>
</dbReference>
<feature type="region of interest" description="Disordered" evidence="2">
    <location>
        <begin position="1"/>
        <end position="112"/>
    </location>
</feature>
<keyword evidence="3" id="KW-0472">Membrane</keyword>
<feature type="coiled-coil region" evidence="1">
    <location>
        <begin position="216"/>
        <end position="257"/>
    </location>
</feature>
<protein>
    <submittedName>
        <fullName evidence="5">SPOR domain-containing protein</fullName>
    </submittedName>
</protein>
<name>A0AAP8MCI7_9GAMM</name>